<dbReference type="AlphaFoldDB" id="A0A165F5D8"/>
<accession>A0A165F5D8</accession>
<dbReference type="EMBL" id="KV423981">
    <property type="protein sequence ID" value="KZT56220.1"/>
    <property type="molecule type" value="Genomic_DNA"/>
</dbReference>
<sequence>MPITRPEVHSLLADFRANGFPALMARLAPDATWTIANSAYPMHGVHLFGTRSKREMELFMQERYFPMYDGLPRLTVDSVTVMDNRAVVEVHVVGPLKTGRIFDNRYAWFFDFDEDTKKIVAVRDYLDTLLVYNSMLANEKLQQQEQKQHSQ</sequence>
<feature type="domain" description="SnoaL-like" evidence="1">
    <location>
        <begin position="11"/>
        <end position="120"/>
    </location>
</feature>
<reference evidence="2 3" key="1">
    <citation type="journal article" date="2016" name="Mol. Biol. Evol.">
        <title>Comparative Genomics of Early-Diverging Mushroom-Forming Fungi Provides Insights into the Origins of Lignocellulose Decay Capabilities.</title>
        <authorList>
            <person name="Nagy L.G."/>
            <person name="Riley R."/>
            <person name="Tritt A."/>
            <person name="Adam C."/>
            <person name="Daum C."/>
            <person name="Floudas D."/>
            <person name="Sun H."/>
            <person name="Yadav J.S."/>
            <person name="Pangilinan J."/>
            <person name="Larsson K.H."/>
            <person name="Matsuura K."/>
            <person name="Barry K."/>
            <person name="Labutti K."/>
            <person name="Kuo R."/>
            <person name="Ohm R.A."/>
            <person name="Bhattacharya S.S."/>
            <person name="Shirouzu T."/>
            <person name="Yoshinaga Y."/>
            <person name="Martin F.M."/>
            <person name="Grigoriev I.V."/>
            <person name="Hibbett D.S."/>
        </authorList>
    </citation>
    <scope>NUCLEOTIDE SEQUENCE [LARGE SCALE GENOMIC DNA]</scope>
    <source>
        <strain evidence="2 3">HHB12733</strain>
    </source>
</reference>
<dbReference type="Gene3D" id="3.10.450.50">
    <property type="match status" value="1"/>
</dbReference>
<dbReference type="InParanoid" id="A0A165F5D8"/>
<dbReference type="Proteomes" id="UP000076842">
    <property type="component" value="Unassembled WGS sequence"/>
</dbReference>
<evidence type="ECO:0000259" key="1">
    <source>
        <dbReference type="Pfam" id="PF12680"/>
    </source>
</evidence>
<organism evidence="2 3">
    <name type="scientific">Calocera cornea HHB12733</name>
    <dbReference type="NCBI Taxonomy" id="1353952"/>
    <lineage>
        <taxon>Eukaryota</taxon>
        <taxon>Fungi</taxon>
        <taxon>Dikarya</taxon>
        <taxon>Basidiomycota</taxon>
        <taxon>Agaricomycotina</taxon>
        <taxon>Dacrymycetes</taxon>
        <taxon>Dacrymycetales</taxon>
        <taxon>Dacrymycetaceae</taxon>
        <taxon>Calocera</taxon>
    </lineage>
</organism>
<proteinExistence type="predicted"/>
<dbReference type="InterPro" id="IPR032710">
    <property type="entry name" value="NTF2-like_dom_sf"/>
</dbReference>
<dbReference type="SUPFAM" id="SSF54427">
    <property type="entry name" value="NTF2-like"/>
    <property type="match status" value="1"/>
</dbReference>
<dbReference type="InterPro" id="IPR037401">
    <property type="entry name" value="SnoaL-like"/>
</dbReference>
<gene>
    <name evidence="2" type="ORF">CALCODRAFT_484128</name>
</gene>
<name>A0A165F5D8_9BASI</name>
<evidence type="ECO:0000313" key="2">
    <source>
        <dbReference type="EMBL" id="KZT56220.1"/>
    </source>
</evidence>
<evidence type="ECO:0000313" key="3">
    <source>
        <dbReference type="Proteomes" id="UP000076842"/>
    </source>
</evidence>
<dbReference type="Pfam" id="PF12680">
    <property type="entry name" value="SnoaL_2"/>
    <property type="match status" value="1"/>
</dbReference>
<keyword evidence="3" id="KW-1185">Reference proteome</keyword>
<protein>
    <recommendedName>
        <fullName evidence="1">SnoaL-like domain-containing protein</fullName>
    </recommendedName>
</protein>
<dbReference type="OrthoDB" id="2834745at2759"/>